<proteinExistence type="predicted"/>
<name>A0AA40CVB7_9PEZI</name>
<gene>
    <name evidence="2" type="ORF">B0T16DRAFT_406732</name>
</gene>
<protein>
    <submittedName>
        <fullName evidence="2">Uncharacterized protein</fullName>
    </submittedName>
</protein>
<dbReference type="AlphaFoldDB" id="A0AA40CVB7"/>
<dbReference type="Proteomes" id="UP001174936">
    <property type="component" value="Unassembled WGS sequence"/>
</dbReference>
<feature type="compositionally biased region" description="Polar residues" evidence="1">
    <location>
        <begin position="1"/>
        <end position="10"/>
    </location>
</feature>
<organism evidence="2 3">
    <name type="scientific">Cercophora newfieldiana</name>
    <dbReference type="NCBI Taxonomy" id="92897"/>
    <lineage>
        <taxon>Eukaryota</taxon>
        <taxon>Fungi</taxon>
        <taxon>Dikarya</taxon>
        <taxon>Ascomycota</taxon>
        <taxon>Pezizomycotina</taxon>
        <taxon>Sordariomycetes</taxon>
        <taxon>Sordariomycetidae</taxon>
        <taxon>Sordariales</taxon>
        <taxon>Lasiosphaeriaceae</taxon>
        <taxon>Cercophora</taxon>
    </lineage>
</organism>
<keyword evidence="3" id="KW-1185">Reference proteome</keyword>
<feature type="region of interest" description="Disordered" evidence="1">
    <location>
        <begin position="1"/>
        <end position="31"/>
    </location>
</feature>
<evidence type="ECO:0000313" key="3">
    <source>
        <dbReference type="Proteomes" id="UP001174936"/>
    </source>
</evidence>
<dbReference type="EMBL" id="JAULSV010000002">
    <property type="protein sequence ID" value="KAK0652746.1"/>
    <property type="molecule type" value="Genomic_DNA"/>
</dbReference>
<feature type="compositionally biased region" description="Polar residues" evidence="1">
    <location>
        <begin position="18"/>
        <end position="31"/>
    </location>
</feature>
<accession>A0AA40CVB7</accession>
<comment type="caution">
    <text evidence="2">The sequence shown here is derived from an EMBL/GenBank/DDBJ whole genome shotgun (WGS) entry which is preliminary data.</text>
</comment>
<reference evidence="2" key="1">
    <citation type="submission" date="2023-06" db="EMBL/GenBank/DDBJ databases">
        <title>Genome-scale phylogeny and comparative genomics of the fungal order Sordariales.</title>
        <authorList>
            <consortium name="Lawrence Berkeley National Laboratory"/>
            <person name="Hensen N."/>
            <person name="Bonometti L."/>
            <person name="Westerberg I."/>
            <person name="Brannstrom I.O."/>
            <person name="Guillou S."/>
            <person name="Cros-Aarteil S."/>
            <person name="Calhoun S."/>
            <person name="Haridas S."/>
            <person name="Kuo A."/>
            <person name="Mondo S."/>
            <person name="Pangilinan J."/>
            <person name="Riley R."/>
            <person name="Labutti K."/>
            <person name="Andreopoulos B."/>
            <person name="Lipzen A."/>
            <person name="Chen C."/>
            <person name="Yanf M."/>
            <person name="Daum C."/>
            <person name="Ng V."/>
            <person name="Clum A."/>
            <person name="Steindorff A."/>
            <person name="Ohm R."/>
            <person name="Martin F."/>
            <person name="Silar P."/>
            <person name="Natvig D."/>
            <person name="Lalanne C."/>
            <person name="Gautier V."/>
            <person name="Ament-Velasquez S.L."/>
            <person name="Kruys A."/>
            <person name="Hutchinson M.I."/>
            <person name="Powell A.J."/>
            <person name="Barry K."/>
            <person name="Miller A.N."/>
            <person name="Grigoriev I.V."/>
            <person name="Debuchy R."/>
            <person name="Gladieux P."/>
            <person name="Thoren M.H."/>
            <person name="Johannesson H."/>
        </authorList>
    </citation>
    <scope>NUCLEOTIDE SEQUENCE</scope>
    <source>
        <strain evidence="2">SMH2532-1</strain>
    </source>
</reference>
<evidence type="ECO:0000313" key="2">
    <source>
        <dbReference type="EMBL" id="KAK0652746.1"/>
    </source>
</evidence>
<sequence>MLGRSNPQRSQPHRDRSATGQASPTLPVSPQFTNVKLIVRNKDILRPPRATEQRLEFDLSHTTGTATMTRMNRGTVPSTCTNPPAPRCLAYRADPYLVSILCRRCWYSNPNTPTS</sequence>
<evidence type="ECO:0000256" key="1">
    <source>
        <dbReference type="SAM" id="MobiDB-lite"/>
    </source>
</evidence>